<evidence type="ECO:0000313" key="2">
    <source>
        <dbReference type="Proteomes" id="UP000321717"/>
    </source>
</evidence>
<accession>A0A512HMR9</accession>
<gene>
    <name evidence="1" type="ORF">RNA01_36730</name>
</gene>
<protein>
    <submittedName>
        <fullName evidence="1">Uncharacterized protein</fullName>
    </submittedName>
</protein>
<evidence type="ECO:0000313" key="1">
    <source>
        <dbReference type="EMBL" id="GEO86741.1"/>
    </source>
</evidence>
<keyword evidence="2" id="KW-1185">Reference proteome</keyword>
<dbReference type="Proteomes" id="UP000321717">
    <property type="component" value="Unassembled WGS sequence"/>
</dbReference>
<name>A0A512HMR9_9HYPH</name>
<reference evidence="1 2" key="1">
    <citation type="submission" date="2019-07" db="EMBL/GenBank/DDBJ databases">
        <title>Whole genome shotgun sequence of Rhizobium naphthalenivorans NBRC 107585.</title>
        <authorList>
            <person name="Hosoyama A."/>
            <person name="Uohara A."/>
            <person name="Ohji S."/>
            <person name="Ichikawa N."/>
        </authorList>
    </citation>
    <scope>NUCLEOTIDE SEQUENCE [LARGE SCALE GENOMIC DNA]</scope>
    <source>
        <strain evidence="1 2">NBRC 107585</strain>
    </source>
</reference>
<comment type="caution">
    <text evidence="1">The sequence shown here is derived from an EMBL/GenBank/DDBJ whole genome shotgun (WGS) entry which is preliminary data.</text>
</comment>
<sequence length="62" mass="6733">MKAHGAVTDGRDFRAIGAQFTFLHELTFRCVKAIWVMGEVLAMPDGPDKLPDPADGLIFSGN</sequence>
<dbReference type="EMBL" id="BJZP01000023">
    <property type="protein sequence ID" value="GEO86741.1"/>
    <property type="molecule type" value="Genomic_DNA"/>
</dbReference>
<dbReference type="AlphaFoldDB" id="A0A512HMR9"/>
<organism evidence="1 2">
    <name type="scientific">Ciceribacter naphthalenivorans</name>
    <dbReference type="NCBI Taxonomy" id="1118451"/>
    <lineage>
        <taxon>Bacteria</taxon>
        <taxon>Pseudomonadati</taxon>
        <taxon>Pseudomonadota</taxon>
        <taxon>Alphaproteobacteria</taxon>
        <taxon>Hyphomicrobiales</taxon>
        <taxon>Rhizobiaceae</taxon>
        <taxon>Ciceribacter</taxon>
    </lineage>
</organism>
<proteinExistence type="predicted"/>